<dbReference type="Pfam" id="PF02738">
    <property type="entry name" value="MoCoBD_1"/>
    <property type="match status" value="1"/>
</dbReference>
<evidence type="ECO:0000313" key="2">
    <source>
        <dbReference type="EMBL" id="TPE53256.1"/>
    </source>
</evidence>
<dbReference type="InterPro" id="IPR000674">
    <property type="entry name" value="Ald_Oxase/Xan_DH_a/b"/>
</dbReference>
<feature type="domain" description="Aldehyde oxidase/xanthine dehydrogenase a/b hammerhead" evidence="1">
    <location>
        <begin position="222"/>
        <end position="308"/>
    </location>
</feature>
<dbReference type="Gene3D" id="3.30.365.10">
    <property type="entry name" value="Aldehyde oxidase/xanthine dehydrogenase, molybdopterin binding domain"/>
    <property type="match status" value="4"/>
</dbReference>
<dbReference type="EMBL" id="VFRP01000002">
    <property type="protein sequence ID" value="TPE53256.1"/>
    <property type="molecule type" value="Genomic_DNA"/>
</dbReference>
<dbReference type="InterPro" id="IPR008274">
    <property type="entry name" value="AldOxase/xan_DH_MoCoBD1"/>
</dbReference>
<reference evidence="2 3" key="1">
    <citation type="submission" date="2019-06" db="EMBL/GenBank/DDBJ databases">
        <title>A novel bacterium of genus Amaricoccus, isolated from marine sediment.</title>
        <authorList>
            <person name="Huang H."/>
            <person name="Mo K."/>
            <person name="Hu Y."/>
        </authorList>
    </citation>
    <scope>NUCLEOTIDE SEQUENCE [LARGE SCALE GENOMIC DNA]</scope>
    <source>
        <strain evidence="2 3">HB172011</strain>
    </source>
</reference>
<sequence>MAEDPMVAPMNAPRARVSRRCFLIAMCASGAVFGFPRASGAAMNPGALDGLPVAAAGARFEPTIWYWIDASGAVNVKVIRAEMGQHIGTAIARILADELGANWDDVHVEHVDSDAKWGMMVTGGSTSVWESWPVYREAGAAGRVALARKAAEIWGIDPASVTVENGVVSGGGRSAGFGELVAGGIETTYTEEELDALPLRPRSEMRLIGKDLPALDIAPKTTGQAIYGIDARVEGMVHAVPILPPTRYGCAITAIDESGAAGIGGYRRTLRLDDASGTVPGWAMVIADTHWAALRAAERIKVSWSTGEAVNIGEAELQAENRRLIEDPAAGALLDTGDDAVDPVFAAAADTLEADYTTQTVLHFQMEPSNALAFRNADGIWEIHTGCQWQSLCLPWIQTALGVGDGEVVMRTYLLGGGFGRRLNGDYAVPAALASKMLDDRPVKMVLTRPADTHFDSVRSPSMARMRMAFDAEKKVTAMDAAVVAGWPTKPLVPAFMPPGVNGVPYDPFSTSGIDHWYEVGAQRARTIPNELAEATFRPGWLRAVGPGWINFSIESFMDEAARHIGVDPVRFRLDHLTAEGRNAGSAPNAVGGAARQAAVLRRVAEISGHGTADLPADTAIGVATTFGQMRAMPTWVGTAARVHVDRKTGAVELGKLWLVVDCGTVIDPDGARAQIEGAALWGVSMALREGTRFVGGRVADSNLDTYTPLRMEDTPEVEIELVDSAEAPVGLGEPGVTAVAPAIANAIFAAVGVRVRHLPITAEAIRDALGA</sequence>
<dbReference type="Gene3D" id="3.90.1170.50">
    <property type="entry name" value="Aldehyde oxidase/xanthine dehydrogenase, a/b hammerhead"/>
    <property type="match status" value="2"/>
</dbReference>
<dbReference type="PANTHER" id="PTHR47495:SF2">
    <property type="entry name" value="ALDEHYDE DEHYDROGENASE"/>
    <property type="match status" value="1"/>
</dbReference>
<dbReference type="InterPro" id="IPR036856">
    <property type="entry name" value="Ald_Oxase/Xan_DH_a/b_sf"/>
</dbReference>
<dbReference type="SMART" id="SM01008">
    <property type="entry name" value="Ald_Xan_dh_C"/>
    <property type="match status" value="1"/>
</dbReference>
<keyword evidence="3" id="KW-1185">Reference proteome</keyword>
<dbReference type="Proteomes" id="UP000319255">
    <property type="component" value="Unassembled WGS sequence"/>
</dbReference>
<dbReference type="SUPFAM" id="SSF54665">
    <property type="entry name" value="CO dehydrogenase molybdoprotein N-domain-like"/>
    <property type="match status" value="1"/>
</dbReference>
<evidence type="ECO:0000313" key="3">
    <source>
        <dbReference type="Proteomes" id="UP000319255"/>
    </source>
</evidence>
<dbReference type="GO" id="GO:0016491">
    <property type="term" value="F:oxidoreductase activity"/>
    <property type="evidence" value="ECO:0007669"/>
    <property type="project" value="InterPro"/>
</dbReference>
<dbReference type="Pfam" id="PF20256">
    <property type="entry name" value="MoCoBD_2"/>
    <property type="match status" value="2"/>
</dbReference>
<proteinExistence type="predicted"/>
<dbReference type="PIRSF" id="PIRSF036389">
    <property type="entry name" value="IOR_B"/>
    <property type="match status" value="1"/>
</dbReference>
<dbReference type="RefSeq" id="WP_140452878.1">
    <property type="nucleotide sequence ID" value="NZ_VFRP01000002.1"/>
</dbReference>
<evidence type="ECO:0000259" key="1">
    <source>
        <dbReference type="SMART" id="SM01008"/>
    </source>
</evidence>
<dbReference type="InterPro" id="IPR046867">
    <property type="entry name" value="AldOxase/xan_DH_MoCoBD2"/>
</dbReference>
<dbReference type="InterPro" id="IPR052516">
    <property type="entry name" value="N-heterocyclic_Hydroxylase"/>
</dbReference>
<comment type="caution">
    <text evidence="2">The sequence shown here is derived from an EMBL/GenBank/DDBJ whole genome shotgun (WGS) entry which is preliminary data.</text>
</comment>
<protein>
    <submittedName>
        <fullName evidence="2">Xanthine dehydrogenase family protein molybdopterin-binding subunit</fullName>
    </submittedName>
</protein>
<accession>A0A501X178</accession>
<dbReference type="AlphaFoldDB" id="A0A501X178"/>
<dbReference type="SUPFAM" id="SSF56003">
    <property type="entry name" value="Molybdenum cofactor-binding domain"/>
    <property type="match status" value="2"/>
</dbReference>
<organism evidence="2 3">
    <name type="scientific">Amaricoccus solimangrovi</name>
    <dbReference type="NCBI Taxonomy" id="2589815"/>
    <lineage>
        <taxon>Bacteria</taxon>
        <taxon>Pseudomonadati</taxon>
        <taxon>Pseudomonadota</taxon>
        <taxon>Alphaproteobacteria</taxon>
        <taxon>Rhodobacterales</taxon>
        <taxon>Paracoccaceae</taxon>
        <taxon>Amaricoccus</taxon>
    </lineage>
</organism>
<dbReference type="InterPro" id="IPR012368">
    <property type="entry name" value="OxRdtase_Mopterin-bd_su_IorB"/>
</dbReference>
<dbReference type="PANTHER" id="PTHR47495">
    <property type="entry name" value="ALDEHYDE DEHYDROGENASE"/>
    <property type="match status" value="1"/>
</dbReference>
<dbReference type="OrthoDB" id="9767994at2"/>
<gene>
    <name evidence="2" type="ORF">FJM51_04360</name>
</gene>
<name>A0A501X178_9RHOB</name>
<dbReference type="InterPro" id="IPR037165">
    <property type="entry name" value="AldOxase/xan_DH_Mopterin-bd_sf"/>
</dbReference>